<evidence type="ECO:0000259" key="1">
    <source>
        <dbReference type="Pfam" id="PF04149"/>
    </source>
</evidence>
<dbReference type="Pfam" id="PF04149">
    <property type="entry name" value="DUF397"/>
    <property type="match status" value="1"/>
</dbReference>
<evidence type="ECO:0000313" key="4">
    <source>
        <dbReference type="Proteomes" id="UP000671828"/>
    </source>
</evidence>
<evidence type="ECO:0000313" key="2">
    <source>
        <dbReference type="EMBL" id="MBM7810052.1"/>
    </source>
</evidence>
<reference evidence="3" key="2">
    <citation type="submission" date="2021-04" db="EMBL/GenBank/DDBJ databases">
        <title>Saccharothrix algeriensis WGS.</title>
        <authorList>
            <person name="Stuskova K."/>
            <person name="Hakalova E."/>
            <person name="Tebbal A.B."/>
            <person name="Eichmeier A."/>
        </authorList>
    </citation>
    <scope>NUCLEOTIDE SEQUENCE</scope>
    <source>
        <strain evidence="3">NRRL B-24137</strain>
    </source>
</reference>
<accession>A0A8T8I0A6</accession>
<sequence length="63" mass="7244">MTLKLHEWTKHSANGSNCVEVMRTADEVLVRNSNRPGEAPQRFTYAEWEFFTRGAKLGVFDLT</sequence>
<dbReference type="EMBL" id="JAFBCL010000001">
    <property type="protein sequence ID" value="MBM7810052.1"/>
    <property type="molecule type" value="Genomic_DNA"/>
</dbReference>
<name>A0A8T8I0A6_9PSEU</name>
<dbReference type="Proteomes" id="UP001195724">
    <property type="component" value="Unassembled WGS sequence"/>
</dbReference>
<feature type="domain" description="DUF397" evidence="1">
    <location>
        <begin position="11"/>
        <end position="56"/>
    </location>
</feature>
<organism evidence="3 4">
    <name type="scientific">Saccharothrix algeriensis</name>
    <dbReference type="NCBI Taxonomy" id="173560"/>
    <lineage>
        <taxon>Bacteria</taxon>
        <taxon>Bacillati</taxon>
        <taxon>Actinomycetota</taxon>
        <taxon>Actinomycetes</taxon>
        <taxon>Pseudonocardiales</taxon>
        <taxon>Pseudonocardiaceae</taxon>
        <taxon>Saccharothrix</taxon>
    </lineage>
</organism>
<protein>
    <submittedName>
        <fullName evidence="3">DUF397 domain-containing protein</fullName>
    </submittedName>
</protein>
<dbReference type="RefSeq" id="WP_204841074.1">
    <property type="nucleotide sequence ID" value="NZ_JAFBCL010000001.1"/>
</dbReference>
<evidence type="ECO:0000313" key="3">
    <source>
        <dbReference type="EMBL" id="QTR04275.1"/>
    </source>
</evidence>
<dbReference type="EMBL" id="CP072788">
    <property type="protein sequence ID" value="QTR04275.1"/>
    <property type="molecule type" value="Genomic_DNA"/>
</dbReference>
<reference evidence="2 5" key="1">
    <citation type="submission" date="2021-01" db="EMBL/GenBank/DDBJ databases">
        <title>Sequencing the genomes of 1000 actinobacteria strains.</title>
        <authorList>
            <person name="Klenk H.-P."/>
        </authorList>
    </citation>
    <scope>NUCLEOTIDE SEQUENCE [LARGE SCALE GENOMIC DNA]</scope>
    <source>
        <strain evidence="2 5">DSM 44581</strain>
    </source>
</reference>
<proteinExistence type="predicted"/>
<dbReference type="Proteomes" id="UP000671828">
    <property type="component" value="Chromosome"/>
</dbReference>
<gene>
    <name evidence="3" type="ORF">J7S33_04875</name>
    <name evidence="2" type="ORF">JOE68_000917</name>
</gene>
<dbReference type="AlphaFoldDB" id="A0A8T8I0A6"/>
<dbReference type="InterPro" id="IPR007278">
    <property type="entry name" value="DUF397"/>
</dbReference>
<keyword evidence="5" id="KW-1185">Reference proteome</keyword>
<evidence type="ECO:0000313" key="5">
    <source>
        <dbReference type="Proteomes" id="UP001195724"/>
    </source>
</evidence>